<dbReference type="EMBL" id="RFLX01000002">
    <property type="protein sequence ID" value="RMI26621.1"/>
    <property type="molecule type" value="Genomic_DNA"/>
</dbReference>
<proteinExistence type="predicted"/>
<dbReference type="GO" id="GO:0016740">
    <property type="term" value="F:transferase activity"/>
    <property type="evidence" value="ECO:0007669"/>
    <property type="project" value="UniProtKB-KW"/>
</dbReference>
<dbReference type="SUPFAM" id="SSF53328">
    <property type="entry name" value="Formyltransferase"/>
    <property type="match status" value="1"/>
</dbReference>
<evidence type="ECO:0000259" key="1">
    <source>
        <dbReference type="Pfam" id="PF00551"/>
    </source>
</evidence>
<reference evidence="2 3" key="1">
    <citation type="submission" date="2018-10" db="EMBL/GenBank/DDBJ databases">
        <title>Roseomonas sp. nov., isolated from feces of Tibetan antelopes in the Qinghai-Tibet plateau, China.</title>
        <authorList>
            <person name="Tian Z."/>
        </authorList>
    </citation>
    <scope>NUCLEOTIDE SEQUENCE [LARGE SCALE GENOMIC DNA]</scope>
    <source>
        <strain evidence="2 3">Z23</strain>
    </source>
</reference>
<dbReference type="RefSeq" id="WP_122139909.1">
    <property type="nucleotide sequence ID" value="NZ_RFLX01000002.1"/>
</dbReference>
<protein>
    <submittedName>
        <fullName evidence="2">Formyl transferase</fullName>
    </submittedName>
</protein>
<feature type="domain" description="Formyl transferase N-terminal" evidence="1">
    <location>
        <begin position="107"/>
        <end position="216"/>
    </location>
</feature>
<sequence length="276" mass="29264">MRIALFTLDSALSSEAVLALARARLGEIVLIGRSDPYRAAAGGMTGQLRRHWHHSGWRMLPFLLLGYAIPQALGRLRRLLGGGALTRLARAHGIPLLEVQDINAEPALAALRAARPDLILSFHFDQIFGEAALATAPMGGVNLHPSLLPRHRGPLPTFWALLDQPQHPRATPATGVTLHRLAARIDAGAILAQQAVPLPPGTSAATAARHLHRQGAILAGMVLDALAAGTPPPGQQPDILPYCPFPPAALLRAAARRGVRLAGWRDLLAAFTVPTG</sequence>
<dbReference type="Pfam" id="PF00551">
    <property type="entry name" value="Formyl_trans_N"/>
    <property type="match status" value="1"/>
</dbReference>
<organism evidence="2 3">
    <name type="scientific">Teichococcus wenyumeiae</name>
    <dbReference type="NCBI Taxonomy" id="2478470"/>
    <lineage>
        <taxon>Bacteria</taxon>
        <taxon>Pseudomonadati</taxon>
        <taxon>Pseudomonadota</taxon>
        <taxon>Alphaproteobacteria</taxon>
        <taxon>Acetobacterales</taxon>
        <taxon>Roseomonadaceae</taxon>
        <taxon>Roseomonas</taxon>
    </lineage>
</organism>
<dbReference type="Gene3D" id="3.40.50.170">
    <property type="entry name" value="Formyl transferase, N-terminal domain"/>
    <property type="match status" value="1"/>
</dbReference>
<dbReference type="PANTHER" id="PTHR11138">
    <property type="entry name" value="METHIONYL-TRNA FORMYLTRANSFERASE"/>
    <property type="match status" value="1"/>
</dbReference>
<evidence type="ECO:0000313" key="3">
    <source>
        <dbReference type="Proteomes" id="UP000274097"/>
    </source>
</evidence>
<evidence type="ECO:0000313" key="2">
    <source>
        <dbReference type="EMBL" id="RMI26621.1"/>
    </source>
</evidence>
<gene>
    <name evidence="2" type="ORF">EBE87_04985</name>
</gene>
<comment type="caution">
    <text evidence="2">The sequence shown here is derived from an EMBL/GenBank/DDBJ whole genome shotgun (WGS) entry which is preliminary data.</text>
</comment>
<dbReference type="InterPro" id="IPR002376">
    <property type="entry name" value="Formyl_transf_N"/>
</dbReference>
<accession>A0ABX9VP28</accession>
<dbReference type="PANTHER" id="PTHR11138:SF5">
    <property type="entry name" value="METHIONYL-TRNA FORMYLTRANSFERASE, MITOCHONDRIAL"/>
    <property type="match status" value="1"/>
</dbReference>
<dbReference type="Proteomes" id="UP000274097">
    <property type="component" value="Unassembled WGS sequence"/>
</dbReference>
<keyword evidence="2" id="KW-0808">Transferase</keyword>
<keyword evidence="3" id="KW-1185">Reference proteome</keyword>
<dbReference type="InterPro" id="IPR036477">
    <property type="entry name" value="Formyl_transf_N_sf"/>
</dbReference>
<name>A0ABX9VP28_9PROT</name>